<proteinExistence type="inferred from homology"/>
<dbReference type="Gene3D" id="3.40.50.720">
    <property type="entry name" value="NAD(P)-binding Rossmann-like Domain"/>
    <property type="match status" value="1"/>
</dbReference>
<comment type="caution">
    <text evidence="4">The sequence shown here is derived from an EMBL/GenBank/DDBJ whole genome shotgun (WGS) entry which is preliminary data.</text>
</comment>
<dbReference type="SMART" id="SM00822">
    <property type="entry name" value="PKS_KR"/>
    <property type="match status" value="1"/>
</dbReference>
<dbReference type="PANTHER" id="PTHR43639">
    <property type="entry name" value="OXIDOREDUCTASE, SHORT-CHAIN DEHYDROGENASE/REDUCTASE FAMILY (AFU_ORTHOLOGUE AFUA_5G02870)"/>
    <property type="match status" value="1"/>
</dbReference>
<dbReference type="InterPro" id="IPR057326">
    <property type="entry name" value="KR_dom"/>
</dbReference>
<evidence type="ECO:0000313" key="5">
    <source>
        <dbReference type="Proteomes" id="UP000245812"/>
    </source>
</evidence>
<evidence type="ECO:0000256" key="1">
    <source>
        <dbReference type="ARBA" id="ARBA00006484"/>
    </source>
</evidence>
<organism evidence="4 5">
    <name type="scientific">Fulvimonas soli</name>
    <dbReference type="NCBI Taxonomy" id="155197"/>
    <lineage>
        <taxon>Bacteria</taxon>
        <taxon>Pseudomonadati</taxon>
        <taxon>Pseudomonadota</taxon>
        <taxon>Gammaproteobacteria</taxon>
        <taxon>Lysobacterales</taxon>
        <taxon>Rhodanobacteraceae</taxon>
        <taxon>Fulvimonas</taxon>
    </lineage>
</organism>
<dbReference type="InterPro" id="IPR002347">
    <property type="entry name" value="SDR_fam"/>
</dbReference>
<keyword evidence="2" id="KW-0560">Oxidoreductase</keyword>
<dbReference type="InterPro" id="IPR036291">
    <property type="entry name" value="NAD(P)-bd_dom_sf"/>
</dbReference>
<gene>
    <name evidence="4" type="ORF">C7456_10347</name>
</gene>
<dbReference type="Pfam" id="PF13561">
    <property type="entry name" value="adh_short_C2"/>
    <property type="match status" value="1"/>
</dbReference>
<name>A0A316IN60_9GAMM</name>
<dbReference type="CDD" id="cd05233">
    <property type="entry name" value="SDR_c"/>
    <property type="match status" value="1"/>
</dbReference>
<protein>
    <submittedName>
        <fullName evidence="4">Glucose 1-dehydrogenase/3-oxoacyl-[acyl-carrier protein] reductase</fullName>
    </submittedName>
</protein>
<dbReference type="PRINTS" id="PR00081">
    <property type="entry name" value="GDHRDH"/>
</dbReference>
<dbReference type="Proteomes" id="UP000245812">
    <property type="component" value="Unassembled WGS sequence"/>
</dbReference>
<dbReference type="OrthoDB" id="9803333at2"/>
<evidence type="ECO:0000256" key="2">
    <source>
        <dbReference type="ARBA" id="ARBA00023002"/>
    </source>
</evidence>
<feature type="domain" description="Ketoreductase" evidence="3">
    <location>
        <begin position="8"/>
        <end position="189"/>
    </location>
</feature>
<dbReference type="InterPro" id="IPR020904">
    <property type="entry name" value="Sc_DH/Rdtase_CS"/>
</dbReference>
<accession>A0A316IN60</accession>
<comment type="similarity">
    <text evidence="1">Belongs to the short-chain dehydrogenases/reductases (SDR) family.</text>
</comment>
<dbReference type="PROSITE" id="PS00061">
    <property type="entry name" value="ADH_SHORT"/>
    <property type="match status" value="1"/>
</dbReference>
<dbReference type="AlphaFoldDB" id="A0A316IN60"/>
<evidence type="ECO:0000259" key="3">
    <source>
        <dbReference type="SMART" id="SM00822"/>
    </source>
</evidence>
<dbReference type="FunFam" id="3.40.50.720:FF:000084">
    <property type="entry name" value="Short-chain dehydrogenase reductase"/>
    <property type="match status" value="1"/>
</dbReference>
<dbReference type="GO" id="GO:0016491">
    <property type="term" value="F:oxidoreductase activity"/>
    <property type="evidence" value="ECO:0007669"/>
    <property type="project" value="UniProtKB-KW"/>
</dbReference>
<dbReference type="RefSeq" id="WP_109722520.1">
    <property type="nucleotide sequence ID" value="NZ_MSZV01000069.1"/>
</dbReference>
<dbReference type="PANTHER" id="PTHR43639:SF1">
    <property type="entry name" value="SHORT-CHAIN DEHYDROGENASE_REDUCTASE FAMILY PROTEIN"/>
    <property type="match status" value="1"/>
</dbReference>
<dbReference type="PRINTS" id="PR00080">
    <property type="entry name" value="SDRFAMILY"/>
</dbReference>
<dbReference type="EMBL" id="QGHC01000003">
    <property type="protein sequence ID" value="PWK91928.1"/>
    <property type="molecule type" value="Genomic_DNA"/>
</dbReference>
<dbReference type="SUPFAM" id="SSF51735">
    <property type="entry name" value="NAD(P)-binding Rossmann-fold domains"/>
    <property type="match status" value="1"/>
</dbReference>
<evidence type="ECO:0000313" key="4">
    <source>
        <dbReference type="EMBL" id="PWK91928.1"/>
    </source>
</evidence>
<keyword evidence="5" id="KW-1185">Reference proteome</keyword>
<reference evidence="4 5" key="1">
    <citation type="submission" date="2018-05" db="EMBL/GenBank/DDBJ databases">
        <title>Genomic Encyclopedia of Type Strains, Phase IV (KMG-IV): sequencing the most valuable type-strain genomes for metagenomic binning, comparative biology and taxonomic classification.</title>
        <authorList>
            <person name="Goeker M."/>
        </authorList>
    </citation>
    <scope>NUCLEOTIDE SEQUENCE [LARGE SCALE GENOMIC DNA]</scope>
    <source>
        <strain evidence="4 5">DSM 14263</strain>
    </source>
</reference>
<sequence length="262" mass="27684">MGQRFKDKVAFIIGGGRGMGRAIAEAFAAEGACVVISARTEVFGRQTVADFRARGYTASLVSGDIADRAAVRRMFEDAVAQHGRLDIVVNVAADAALGHVRDMEEDAYDYLIRSNVHALFWVARDAAPHLAKARDKGRLIYISSAAANRTFMPGLTAYAATKAYLNHFARGLAVELAPLGILVNVVEPGMIETDRMQSHVTAEQAAAIAAGFPVPRPGQASEIAAAVLFLAAPETLYITGSALLVDGGCSLVPMPGLSARLT</sequence>